<sequence length="371" mass="38553">MQQDIAALRKQRHRSFMMKGVAFAVASGICYGLYTAFLTLGETQGVWGAWFAGEAWNGNAPLSAFAITFTLAALAAGLNDLFSGLWSLVMCAKNGQLGDLRKTIATKPGRVMMLCAAIGGPFATIAYVVALNSATAAGNPGVIVPIAALNCAIGAVLGRILFKQSLGAHKIAGVLVCLAAAAAIGGTSFANMGPEALFGCLFAFLAAFGWGFEGCVAGFGTVLIDYRIGIAIRQLTAGLLELVIAFPVLAAIGGDIASVPTILAGAITDPAIVIFAISGLFAMPAFSFWYKGNSMCGTALGMACNGMYAFWGPFFIWIVLGVLNIGGMSANYPPLSIMQWVGALIMVAGIFLIAVNPADHLAKRKEQNNEE</sequence>
<comment type="caution">
    <text evidence="2">The sequence shown here is derived from an EMBL/GenBank/DDBJ whole genome shotgun (WGS) entry which is preliminary data.</text>
</comment>
<gene>
    <name evidence="2" type="ORF">C1881_07710</name>
</gene>
<organism evidence="2 3">
    <name type="scientific">Slackia isoflavoniconvertens</name>
    <dbReference type="NCBI Taxonomy" id="572010"/>
    <lineage>
        <taxon>Bacteria</taxon>
        <taxon>Bacillati</taxon>
        <taxon>Actinomycetota</taxon>
        <taxon>Coriobacteriia</taxon>
        <taxon>Eggerthellales</taxon>
        <taxon>Eggerthellaceae</taxon>
        <taxon>Slackia</taxon>
    </lineage>
</organism>
<dbReference type="RefSeq" id="WP_114615950.1">
    <property type="nucleotide sequence ID" value="NZ_PPTO01000012.1"/>
</dbReference>
<feature type="transmembrane region" description="Helical" evidence="1">
    <location>
        <begin position="60"/>
        <end position="90"/>
    </location>
</feature>
<feature type="transmembrane region" description="Helical" evidence="1">
    <location>
        <begin position="111"/>
        <end position="130"/>
    </location>
</feature>
<feature type="transmembrane region" description="Helical" evidence="1">
    <location>
        <begin position="196"/>
        <end position="223"/>
    </location>
</feature>
<evidence type="ECO:0000313" key="3">
    <source>
        <dbReference type="Proteomes" id="UP000253975"/>
    </source>
</evidence>
<feature type="transmembrane region" description="Helical" evidence="1">
    <location>
        <begin position="21"/>
        <end position="40"/>
    </location>
</feature>
<evidence type="ECO:0000313" key="2">
    <source>
        <dbReference type="EMBL" id="RDB57233.1"/>
    </source>
</evidence>
<keyword evidence="1" id="KW-1133">Transmembrane helix</keyword>
<keyword evidence="1" id="KW-0812">Transmembrane</keyword>
<proteinExistence type="predicted"/>
<name>A0A369LC68_9ACTN</name>
<accession>A0A369LC68</accession>
<dbReference type="Proteomes" id="UP000253975">
    <property type="component" value="Unassembled WGS sequence"/>
</dbReference>
<feature type="transmembrane region" description="Helical" evidence="1">
    <location>
        <begin position="337"/>
        <end position="355"/>
    </location>
</feature>
<feature type="transmembrane region" description="Helical" evidence="1">
    <location>
        <begin position="271"/>
        <end position="290"/>
    </location>
</feature>
<dbReference type="EMBL" id="PPTO01000012">
    <property type="protein sequence ID" value="RDB57233.1"/>
    <property type="molecule type" value="Genomic_DNA"/>
</dbReference>
<feature type="transmembrane region" description="Helical" evidence="1">
    <location>
        <begin position="142"/>
        <end position="162"/>
    </location>
</feature>
<feature type="transmembrane region" description="Helical" evidence="1">
    <location>
        <begin position="171"/>
        <end position="190"/>
    </location>
</feature>
<keyword evidence="1" id="KW-0472">Membrane</keyword>
<reference evidence="2 3" key="1">
    <citation type="journal article" date="2018" name="Elife">
        <title>Discovery and characterization of a prevalent human gut bacterial enzyme sufficient for the inactivation of a family of plant toxins.</title>
        <authorList>
            <person name="Koppel N."/>
            <person name="Bisanz J.E."/>
            <person name="Pandelia M.E."/>
            <person name="Turnbaugh P.J."/>
            <person name="Balskus E.P."/>
        </authorList>
    </citation>
    <scope>NUCLEOTIDE SEQUENCE [LARGE SCALE GENOMIC DNA]</scope>
    <source>
        <strain evidence="2 3">OB21 GAM31</strain>
    </source>
</reference>
<evidence type="ECO:0000256" key="1">
    <source>
        <dbReference type="SAM" id="Phobius"/>
    </source>
</evidence>
<dbReference type="SUPFAM" id="SSF103481">
    <property type="entry name" value="Multidrug resistance efflux transporter EmrE"/>
    <property type="match status" value="1"/>
</dbReference>
<dbReference type="InterPro" id="IPR037185">
    <property type="entry name" value="EmrE-like"/>
</dbReference>
<feature type="transmembrane region" description="Helical" evidence="1">
    <location>
        <begin position="235"/>
        <end position="259"/>
    </location>
</feature>
<protein>
    <submittedName>
        <fullName evidence="2">Uncharacterized protein</fullName>
    </submittedName>
</protein>
<dbReference type="AlphaFoldDB" id="A0A369LC68"/>
<feature type="transmembrane region" description="Helical" evidence="1">
    <location>
        <begin position="302"/>
        <end position="325"/>
    </location>
</feature>